<gene>
    <name evidence="1" type="ORF">NDU88_003369</name>
</gene>
<evidence type="ECO:0000313" key="1">
    <source>
        <dbReference type="EMBL" id="KAJ1090234.1"/>
    </source>
</evidence>
<evidence type="ECO:0000313" key="2">
    <source>
        <dbReference type="Proteomes" id="UP001066276"/>
    </source>
</evidence>
<reference evidence="1" key="1">
    <citation type="journal article" date="2022" name="bioRxiv">
        <title>Sequencing and chromosome-scale assembly of the giantPleurodeles waltlgenome.</title>
        <authorList>
            <person name="Brown T."/>
            <person name="Elewa A."/>
            <person name="Iarovenko S."/>
            <person name="Subramanian E."/>
            <person name="Araus A.J."/>
            <person name="Petzold A."/>
            <person name="Susuki M."/>
            <person name="Suzuki K.-i.T."/>
            <person name="Hayashi T."/>
            <person name="Toyoda A."/>
            <person name="Oliveira C."/>
            <person name="Osipova E."/>
            <person name="Leigh N.D."/>
            <person name="Simon A."/>
            <person name="Yun M.H."/>
        </authorList>
    </citation>
    <scope>NUCLEOTIDE SEQUENCE</scope>
    <source>
        <strain evidence="1">20211129_DDA</strain>
        <tissue evidence="1">Liver</tissue>
    </source>
</reference>
<accession>A0AAV7LGV9</accession>
<dbReference type="AlphaFoldDB" id="A0AAV7LGV9"/>
<organism evidence="1 2">
    <name type="scientific">Pleurodeles waltl</name>
    <name type="common">Iberian ribbed newt</name>
    <dbReference type="NCBI Taxonomy" id="8319"/>
    <lineage>
        <taxon>Eukaryota</taxon>
        <taxon>Metazoa</taxon>
        <taxon>Chordata</taxon>
        <taxon>Craniata</taxon>
        <taxon>Vertebrata</taxon>
        <taxon>Euteleostomi</taxon>
        <taxon>Amphibia</taxon>
        <taxon>Batrachia</taxon>
        <taxon>Caudata</taxon>
        <taxon>Salamandroidea</taxon>
        <taxon>Salamandridae</taxon>
        <taxon>Pleurodelinae</taxon>
        <taxon>Pleurodeles</taxon>
    </lineage>
</organism>
<protein>
    <recommendedName>
        <fullName evidence="3">RBR-type E3 ubiquitin transferase</fullName>
    </recommendedName>
</protein>
<dbReference type="EMBL" id="JANPWB010000015">
    <property type="protein sequence ID" value="KAJ1090234.1"/>
    <property type="molecule type" value="Genomic_DNA"/>
</dbReference>
<dbReference type="SUPFAM" id="SSF57850">
    <property type="entry name" value="RING/U-box"/>
    <property type="match status" value="2"/>
</dbReference>
<dbReference type="FunFam" id="1.20.120.1750:FF:000036">
    <property type="entry name" value="RBR-type E3 ubiquitin transferase"/>
    <property type="match status" value="1"/>
</dbReference>
<proteinExistence type="predicted"/>
<sequence length="268" mass="29877">MASSTLRHVDQAELKCVQGRDDIAGDDEIDLRLELPCGHHAAPSSLFQWCCTCLEWGKTNFYCPALNDEGVCCGTELNLAIIQSAAMNTEEGLQRLRGFEVKLAAMAAKQFCQYKECPGCRSLVERRDKSNMRVFCTICKANKRSNYEFCWQCLRPWKGGIKSSVGCANRECQDHNLVILQKCKVIDLPHSDIKSCPSIRACPTCGLLIEHKEMCKYVICCSCSVEFCFACLNTAQACQTLRPAANYMTCAMPVAPKQTKIPVWSGET</sequence>
<name>A0AAV7LGV9_PLEWA</name>
<keyword evidence="2" id="KW-1185">Reference proteome</keyword>
<dbReference type="Gene3D" id="1.20.120.1750">
    <property type="match status" value="1"/>
</dbReference>
<evidence type="ECO:0008006" key="3">
    <source>
        <dbReference type="Google" id="ProtNLM"/>
    </source>
</evidence>
<comment type="caution">
    <text evidence="1">The sequence shown here is derived from an EMBL/GenBank/DDBJ whole genome shotgun (WGS) entry which is preliminary data.</text>
</comment>
<dbReference type="Proteomes" id="UP001066276">
    <property type="component" value="Chromosome 11"/>
</dbReference>